<evidence type="ECO:0000313" key="8">
    <source>
        <dbReference type="Proteomes" id="UP000572212"/>
    </source>
</evidence>
<reference evidence="7 8" key="1">
    <citation type="submission" date="2020-08" db="EMBL/GenBank/DDBJ databases">
        <title>Genomic Encyclopedia of Type Strains, Phase IV (KMG-IV): sequencing the most valuable type-strain genomes for metagenomic binning, comparative biology and taxonomic classification.</title>
        <authorList>
            <person name="Goeker M."/>
        </authorList>
    </citation>
    <scope>NUCLEOTIDE SEQUENCE [LARGE SCALE GENOMIC DNA]</scope>
    <source>
        <strain evidence="7 8">DSM 11805</strain>
    </source>
</reference>
<protein>
    <submittedName>
        <fullName evidence="7">TM2 domain-containing membrane protein YozV</fullName>
    </submittedName>
</protein>
<evidence type="ECO:0000256" key="1">
    <source>
        <dbReference type="ARBA" id="ARBA00004141"/>
    </source>
</evidence>
<keyword evidence="8" id="KW-1185">Reference proteome</keyword>
<keyword evidence="4 5" id="KW-0472">Membrane</keyword>
<sequence length="78" mass="8966">MVNQKSIAVAYILWFFFGMLGIHRFYTGRTGTGIVQLLLSLFGWATTFLIIGWFILPIVGIWLFIDIFLIPGLCRNPR</sequence>
<dbReference type="RefSeq" id="WP_184246740.1">
    <property type="nucleotide sequence ID" value="NZ_BAAACU010000059.1"/>
</dbReference>
<evidence type="ECO:0000259" key="6">
    <source>
        <dbReference type="Pfam" id="PF05154"/>
    </source>
</evidence>
<evidence type="ECO:0000256" key="2">
    <source>
        <dbReference type="ARBA" id="ARBA00022692"/>
    </source>
</evidence>
<gene>
    <name evidence="7" type="ORF">GGQ92_001582</name>
</gene>
<dbReference type="PANTHER" id="PTHR21016:SF25">
    <property type="entry name" value="TM2 DOMAIN-CONTAINING PROTEIN DDB_G0277895-RELATED"/>
    <property type="match status" value="1"/>
</dbReference>
<feature type="domain" description="TM2" evidence="6">
    <location>
        <begin position="3"/>
        <end position="54"/>
    </location>
</feature>
<dbReference type="GO" id="GO:0016020">
    <property type="term" value="C:membrane"/>
    <property type="evidence" value="ECO:0007669"/>
    <property type="project" value="UniProtKB-SubCell"/>
</dbReference>
<dbReference type="Proteomes" id="UP000572212">
    <property type="component" value="Unassembled WGS sequence"/>
</dbReference>
<dbReference type="AlphaFoldDB" id="A0A841RME2"/>
<accession>A0A841RME2</accession>
<organism evidence="7 8">
    <name type="scientific">Gracilibacillus halotolerans</name>
    <dbReference type="NCBI Taxonomy" id="74386"/>
    <lineage>
        <taxon>Bacteria</taxon>
        <taxon>Bacillati</taxon>
        <taxon>Bacillota</taxon>
        <taxon>Bacilli</taxon>
        <taxon>Bacillales</taxon>
        <taxon>Bacillaceae</taxon>
        <taxon>Gracilibacillus</taxon>
    </lineage>
</organism>
<dbReference type="Pfam" id="PF05154">
    <property type="entry name" value="TM2"/>
    <property type="match status" value="1"/>
</dbReference>
<comment type="subcellular location">
    <subcellularLocation>
        <location evidence="1">Membrane</location>
        <topology evidence="1">Multi-pass membrane protein</topology>
    </subcellularLocation>
</comment>
<keyword evidence="2 5" id="KW-0812">Transmembrane</keyword>
<dbReference type="EMBL" id="JACHON010000005">
    <property type="protein sequence ID" value="MBB6512793.1"/>
    <property type="molecule type" value="Genomic_DNA"/>
</dbReference>
<dbReference type="InterPro" id="IPR007829">
    <property type="entry name" value="TM2"/>
</dbReference>
<dbReference type="InterPro" id="IPR050932">
    <property type="entry name" value="TM2D1-3-like"/>
</dbReference>
<comment type="caution">
    <text evidence="7">The sequence shown here is derived from an EMBL/GenBank/DDBJ whole genome shotgun (WGS) entry which is preliminary data.</text>
</comment>
<evidence type="ECO:0000256" key="3">
    <source>
        <dbReference type="ARBA" id="ARBA00022989"/>
    </source>
</evidence>
<keyword evidence="3 5" id="KW-1133">Transmembrane helix</keyword>
<feature type="transmembrane region" description="Helical" evidence="5">
    <location>
        <begin position="46"/>
        <end position="70"/>
    </location>
</feature>
<evidence type="ECO:0000256" key="5">
    <source>
        <dbReference type="SAM" id="Phobius"/>
    </source>
</evidence>
<name>A0A841RME2_9BACI</name>
<evidence type="ECO:0000313" key="7">
    <source>
        <dbReference type="EMBL" id="MBB6512793.1"/>
    </source>
</evidence>
<evidence type="ECO:0000256" key="4">
    <source>
        <dbReference type="ARBA" id="ARBA00023136"/>
    </source>
</evidence>
<feature type="transmembrane region" description="Helical" evidence="5">
    <location>
        <begin position="7"/>
        <end position="26"/>
    </location>
</feature>
<proteinExistence type="predicted"/>
<dbReference type="PANTHER" id="PTHR21016">
    <property type="entry name" value="BETA-AMYLOID BINDING PROTEIN-RELATED"/>
    <property type="match status" value="1"/>
</dbReference>